<feature type="signal peptide" evidence="9">
    <location>
        <begin position="1"/>
        <end position="17"/>
    </location>
</feature>
<keyword evidence="4 8" id="KW-0560">Oxidoreductase</keyword>
<dbReference type="PROSITE" id="PS00086">
    <property type="entry name" value="CYTOCHROME_P450"/>
    <property type="match status" value="1"/>
</dbReference>
<evidence type="ECO:0000256" key="8">
    <source>
        <dbReference type="RuleBase" id="RU000461"/>
    </source>
</evidence>
<dbReference type="InterPro" id="IPR017972">
    <property type="entry name" value="Cyt_P450_CS"/>
</dbReference>
<evidence type="ECO:0000313" key="10">
    <source>
        <dbReference type="Proteomes" id="UP000887566"/>
    </source>
</evidence>
<evidence type="ECO:0000256" key="5">
    <source>
        <dbReference type="ARBA" id="ARBA00023004"/>
    </source>
</evidence>
<dbReference type="GO" id="GO:0006082">
    <property type="term" value="P:organic acid metabolic process"/>
    <property type="evidence" value="ECO:0007669"/>
    <property type="project" value="TreeGrafter"/>
</dbReference>
<comment type="similarity">
    <text evidence="2 8">Belongs to the cytochrome P450 family.</text>
</comment>
<keyword evidence="9" id="KW-0732">Signal</keyword>
<keyword evidence="5 7" id="KW-0408">Iron</keyword>
<dbReference type="GO" id="GO:0005506">
    <property type="term" value="F:iron ion binding"/>
    <property type="evidence" value="ECO:0007669"/>
    <property type="project" value="InterPro"/>
</dbReference>
<sequence>MISLLLCAVLVVAYLWSKYISQVRQYPPGPRPLPILGNLLQIDFASPQETIAKWGKQYGPVFTVWLPKPNVVITDYSVMKEALVKEGDIYAGRYVGFVYGNYGREHPDGSGIILSQNKRWSLQRRFALHVFRDFGMGRNLMETKVMAQCSVLVDFLRGAVGQKGSAVVDLEYSLTLCVANIIDDIIMGRTFEYDDENFAKFKHMLDVIMQEVKSPRFLVLDTYPRLRYLFPGQLGYKKFRERGELLHRFFLSEVSEHKAKLNMDAEPEDYIDAYLHEIERRKRAGEDTSDFNEEILAANISDLWAAGMETTVTTLRWGILYIMLHPEVARRAYEEVDAIVGKDRLPQLSDRSAMPYTQATLNEIQRLGNIVPFNIQHATSADTTLHGHKIAAGTIVLPQLSALLMDPDVFPQPHSFLPERFLAADGSVKRVDELIPFGMGKRQCLGESLARTELFLIFVTLMQKFSFSIIPDLPTPTTKAIFGVTAPPHPYATLVSSR</sequence>
<dbReference type="PRINTS" id="PR00385">
    <property type="entry name" value="P450"/>
</dbReference>
<evidence type="ECO:0000256" key="1">
    <source>
        <dbReference type="ARBA" id="ARBA00001971"/>
    </source>
</evidence>
<dbReference type="Gene3D" id="1.10.630.10">
    <property type="entry name" value="Cytochrome P450"/>
    <property type="match status" value="1"/>
</dbReference>
<dbReference type="SUPFAM" id="SSF48264">
    <property type="entry name" value="Cytochrome P450"/>
    <property type="match status" value="1"/>
</dbReference>
<feature type="chain" id="PRO_5037345573" evidence="9">
    <location>
        <begin position="18"/>
        <end position="498"/>
    </location>
</feature>
<comment type="cofactor">
    <cofactor evidence="1 7">
        <name>heme</name>
        <dbReference type="ChEBI" id="CHEBI:30413"/>
    </cofactor>
</comment>
<keyword evidence="10" id="KW-1185">Reference proteome</keyword>
<evidence type="ECO:0000256" key="4">
    <source>
        <dbReference type="ARBA" id="ARBA00023002"/>
    </source>
</evidence>
<dbReference type="PANTHER" id="PTHR24300">
    <property type="entry name" value="CYTOCHROME P450 508A4-RELATED"/>
    <property type="match status" value="1"/>
</dbReference>
<dbReference type="GO" id="GO:0020037">
    <property type="term" value="F:heme binding"/>
    <property type="evidence" value="ECO:0007669"/>
    <property type="project" value="InterPro"/>
</dbReference>
<dbReference type="InterPro" id="IPR002401">
    <property type="entry name" value="Cyt_P450_E_grp-I"/>
</dbReference>
<evidence type="ECO:0000256" key="6">
    <source>
        <dbReference type="ARBA" id="ARBA00023033"/>
    </source>
</evidence>
<evidence type="ECO:0000256" key="2">
    <source>
        <dbReference type="ARBA" id="ARBA00010617"/>
    </source>
</evidence>
<evidence type="ECO:0000256" key="7">
    <source>
        <dbReference type="PIRSR" id="PIRSR602401-1"/>
    </source>
</evidence>
<organism evidence="10 11">
    <name type="scientific">Plectus sambesii</name>
    <dbReference type="NCBI Taxonomy" id="2011161"/>
    <lineage>
        <taxon>Eukaryota</taxon>
        <taxon>Metazoa</taxon>
        <taxon>Ecdysozoa</taxon>
        <taxon>Nematoda</taxon>
        <taxon>Chromadorea</taxon>
        <taxon>Plectida</taxon>
        <taxon>Plectina</taxon>
        <taxon>Plectoidea</taxon>
        <taxon>Plectidae</taxon>
        <taxon>Plectus</taxon>
    </lineage>
</organism>
<keyword evidence="6 8" id="KW-0503">Monooxygenase</keyword>
<dbReference type="PANTHER" id="PTHR24300:SF375">
    <property type="entry name" value="CYTOCHROME P450 FAMILY"/>
    <property type="match status" value="1"/>
</dbReference>
<dbReference type="GO" id="GO:0005737">
    <property type="term" value="C:cytoplasm"/>
    <property type="evidence" value="ECO:0007669"/>
    <property type="project" value="TreeGrafter"/>
</dbReference>
<keyword evidence="7 8" id="KW-0349">Heme</keyword>
<dbReference type="Pfam" id="PF00067">
    <property type="entry name" value="p450"/>
    <property type="match status" value="1"/>
</dbReference>
<dbReference type="PRINTS" id="PR00463">
    <property type="entry name" value="EP450I"/>
</dbReference>
<name>A0A914X0R2_9BILA</name>
<dbReference type="Proteomes" id="UP000887566">
    <property type="component" value="Unplaced"/>
</dbReference>
<proteinExistence type="inferred from homology"/>
<dbReference type="FunFam" id="1.10.630.10:FF:000036">
    <property type="entry name" value="CYtochrome P450 family"/>
    <property type="match status" value="1"/>
</dbReference>
<protein>
    <submittedName>
        <fullName evidence="11">Cytochrome P450</fullName>
    </submittedName>
</protein>
<dbReference type="GO" id="GO:0016712">
    <property type="term" value="F:oxidoreductase activity, acting on paired donors, with incorporation or reduction of molecular oxygen, reduced flavin or flavoprotein as one donor, and incorporation of one atom of oxygen"/>
    <property type="evidence" value="ECO:0007669"/>
    <property type="project" value="TreeGrafter"/>
</dbReference>
<dbReference type="WBParaSite" id="PSAMB.scaffold5size155369.g258.t1">
    <property type="protein sequence ID" value="PSAMB.scaffold5size155369.g258.t1"/>
    <property type="gene ID" value="PSAMB.scaffold5size155369.g258"/>
</dbReference>
<dbReference type="AlphaFoldDB" id="A0A914X0R2"/>
<reference evidence="11" key="1">
    <citation type="submission" date="2022-11" db="UniProtKB">
        <authorList>
            <consortium name="WormBaseParasite"/>
        </authorList>
    </citation>
    <scope>IDENTIFICATION</scope>
</reference>
<keyword evidence="3 7" id="KW-0479">Metal-binding</keyword>
<dbReference type="InterPro" id="IPR001128">
    <property type="entry name" value="Cyt_P450"/>
</dbReference>
<evidence type="ECO:0000313" key="11">
    <source>
        <dbReference type="WBParaSite" id="PSAMB.scaffold5size155369.g258.t1"/>
    </source>
</evidence>
<dbReference type="InterPro" id="IPR050182">
    <property type="entry name" value="Cytochrome_P450_fam2"/>
</dbReference>
<evidence type="ECO:0000256" key="9">
    <source>
        <dbReference type="SAM" id="SignalP"/>
    </source>
</evidence>
<accession>A0A914X0R2</accession>
<evidence type="ECO:0000256" key="3">
    <source>
        <dbReference type="ARBA" id="ARBA00022723"/>
    </source>
</evidence>
<feature type="binding site" description="axial binding residue" evidence="7">
    <location>
        <position position="444"/>
    </location>
    <ligand>
        <name>heme</name>
        <dbReference type="ChEBI" id="CHEBI:30413"/>
    </ligand>
    <ligandPart>
        <name>Fe</name>
        <dbReference type="ChEBI" id="CHEBI:18248"/>
    </ligandPart>
</feature>
<dbReference type="InterPro" id="IPR036396">
    <property type="entry name" value="Cyt_P450_sf"/>
</dbReference>
<dbReference type="GO" id="GO:0006805">
    <property type="term" value="P:xenobiotic metabolic process"/>
    <property type="evidence" value="ECO:0007669"/>
    <property type="project" value="TreeGrafter"/>
</dbReference>